<dbReference type="EMBL" id="JBHSEK010000020">
    <property type="protein sequence ID" value="MFC4492059.1"/>
    <property type="molecule type" value="Genomic_DNA"/>
</dbReference>
<dbReference type="Proteomes" id="UP001595999">
    <property type="component" value="Unassembled WGS sequence"/>
</dbReference>
<dbReference type="CDD" id="cd06261">
    <property type="entry name" value="TM_PBP2"/>
    <property type="match status" value="1"/>
</dbReference>
<dbReference type="Gene3D" id="1.10.3720.10">
    <property type="entry name" value="MetI-like"/>
    <property type="match status" value="1"/>
</dbReference>
<gene>
    <name evidence="9" type="ORF">ACFO0R_20800</name>
</gene>
<dbReference type="SUPFAM" id="SSF161098">
    <property type="entry name" value="MetI-like"/>
    <property type="match status" value="1"/>
</dbReference>
<dbReference type="InterPro" id="IPR051322">
    <property type="entry name" value="AA_ABC_Transporter_Permease"/>
</dbReference>
<feature type="transmembrane region" description="Helical" evidence="7">
    <location>
        <begin position="25"/>
        <end position="48"/>
    </location>
</feature>
<proteinExistence type="inferred from homology"/>
<keyword evidence="6 7" id="KW-0472">Membrane</keyword>
<dbReference type="PANTHER" id="PTHR30450:SF1">
    <property type="entry name" value="D-METHIONINE TRANSPORT SYSTEM PERMEASE PROTEIN METI-RELATED"/>
    <property type="match status" value="1"/>
</dbReference>
<dbReference type="InterPro" id="IPR035906">
    <property type="entry name" value="MetI-like_sf"/>
</dbReference>
<dbReference type="NCBIfam" id="NF008049">
    <property type="entry name" value="PRK10782.1"/>
    <property type="match status" value="1"/>
</dbReference>
<keyword evidence="3" id="KW-1003">Cell membrane</keyword>
<keyword evidence="4 7" id="KW-0812">Transmembrane</keyword>
<keyword evidence="2 7" id="KW-0813">Transport</keyword>
<evidence type="ECO:0000313" key="9">
    <source>
        <dbReference type="EMBL" id="MFC4492059.1"/>
    </source>
</evidence>
<evidence type="ECO:0000259" key="8">
    <source>
        <dbReference type="PROSITE" id="PS50928"/>
    </source>
</evidence>
<evidence type="ECO:0000256" key="3">
    <source>
        <dbReference type="ARBA" id="ARBA00022475"/>
    </source>
</evidence>
<sequence length="225" mass="24080">MDGFDWAQLLSMDWPEIGLATLDTLTMLGASLLFTVVFGLPLGVLLYVTSPGQLRARPRLYAVLSFLINVFRSLPFVILLIVMIPLTVKLVGTSIGVAGAIPPLVAGASPFFARLVENVLREVDRGVIEASQSMGASLWQIVRHVLLPEALPGLVGAATVTTVALVSYTAMSGVIGGGGLGDLAVRYGYQRFQTEVMVVTVLLLLVLVQVIQSFGDRLVLRCQRG</sequence>
<evidence type="ECO:0000313" key="10">
    <source>
        <dbReference type="Proteomes" id="UP001595999"/>
    </source>
</evidence>
<evidence type="ECO:0000256" key="7">
    <source>
        <dbReference type="RuleBase" id="RU363032"/>
    </source>
</evidence>
<protein>
    <submittedName>
        <fullName evidence="9">Methionine ABC transporter permease</fullName>
    </submittedName>
</protein>
<dbReference type="RefSeq" id="WP_231461735.1">
    <property type="nucleotide sequence ID" value="NZ_JAJOHW010000044.1"/>
</dbReference>
<comment type="caution">
    <text evidence="9">The sequence shown here is derived from an EMBL/GenBank/DDBJ whole genome shotgun (WGS) entry which is preliminary data.</text>
</comment>
<feature type="transmembrane region" description="Helical" evidence="7">
    <location>
        <begin position="153"/>
        <end position="176"/>
    </location>
</feature>
<dbReference type="Pfam" id="PF00528">
    <property type="entry name" value="BPD_transp_1"/>
    <property type="match status" value="1"/>
</dbReference>
<organism evidence="9 10">
    <name type="scientific">Chromobacterium aquaticum</name>
    <dbReference type="NCBI Taxonomy" id="467180"/>
    <lineage>
        <taxon>Bacteria</taxon>
        <taxon>Pseudomonadati</taxon>
        <taxon>Pseudomonadota</taxon>
        <taxon>Betaproteobacteria</taxon>
        <taxon>Neisseriales</taxon>
        <taxon>Chromobacteriaceae</taxon>
        <taxon>Chromobacterium</taxon>
    </lineage>
</organism>
<feature type="transmembrane region" description="Helical" evidence="7">
    <location>
        <begin position="90"/>
        <end position="113"/>
    </location>
</feature>
<reference evidence="10" key="1">
    <citation type="journal article" date="2019" name="Int. J. Syst. Evol. Microbiol.">
        <title>The Global Catalogue of Microorganisms (GCM) 10K type strain sequencing project: providing services to taxonomists for standard genome sequencing and annotation.</title>
        <authorList>
            <consortium name="The Broad Institute Genomics Platform"/>
            <consortium name="The Broad Institute Genome Sequencing Center for Infectious Disease"/>
            <person name="Wu L."/>
            <person name="Ma J."/>
        </authorList>
    </citation>
    <scope>NUCLEOTIDE SEQUENCE [LARGE SCALE GENOMIC DNA]</scope>
    <source>
        <strain evidence="10">CGMCC 4.7608</strain>
    </source>
</reference>
<keyword evidence="10" id="KW-1185">Reference proteome</keyword>
<dbReference type="InterPro" id="IPR000515">
    <property type="entry name" value="MetI-like"/>
</dbReference>
<evidence type="ECO:0000256" key="5">
    <source>
        <dbReference type="ARBA" id="ARBA00022989"/>
    </source>
</evidence>
<comment type="similarity">
    <text evidence="7">Belongs to the binding-protein-dependent transport system permease family.</text>
</comment>
<evidence type="ECO:0000256" key="2">
    <source>
        <dbReference type="ARBA" id="ARBA00022448"/>
    </source>
</evidence>
<dbReference type="PANTHER" id="PTHR30450">
    <property type="entry name" value="ABC TRANSPORTER PERMEASE"/>
    <property type="match status" value="1"/>
</dbReference>
<feature type="transmembrane region" description="Helical" evidence="7">
    <location>
        <begin position="196"/>
        <end position="215"/>
    </location>
</feature>
<feature type="transmembrane region" description="Helical" evidence="7">
    <location>
        <begin position="60"/>
        <end position="84"/>
    </location>
</feature>
<dbReference type="PROSITE" id="PS50928">
    <property type="entry name" value="ABC_TM1"/>
    <property type="match status" value="1"/>
</dbReference>
<comment type="subcellular location">
    <subcellularLocation>
        <location evidence="1 7">Cell membrane</location>
        <topology evidence="1 7">Multi-pass membrane protein</topology>
    </subcellularLocation>
</comment>
<accession>A0ABV8ZWL0</accession>
<feature type="domain" description="ABC transmembrane type-1" evidence="8">
    <location>
        <begin position="21"/>
        <end position="215"/>
    </location>
</feature>
<evidence type="ECO:0000256" key="4">
    <source>
        <dbReference type="ARBA" id="ARBA00022692"/>
    </source>
</evidence>
<name>A0ABV8ZWL0_9NEIS</name>
<evidence type="ECO:0000256" key="6">
    <source>
        <dbReference type="ARBA" id="ARBA00023136"/>
    </source>
</evidence>
<evidence type="ECO:0000256" key="1">
    <source>
        <dbReference type="ARBA" id="ARBA00004651"/>
    </source>
</evidence>
<keyword evidence="5 7" id="KW-1133">Transmembrane helix</keyword>